<sequence length="317" mass="36703">MALRQKRHKKQMEAAQNITPKSDSLMSSSQFGSDVCRTVHSLEQKQLLPSGQEFAGDCVYFNASNSNGWYFTLGLAHRPNDIINLFFIVKVPGLGTFINSELPYCSNVPSQPSTTHYQTKSGFSAHCVEPMKEWRIQFTGHLIRQDQCPEPKINIIGKDQVDLNVSQVEASFNLVWKTYSLALEPWSRAMFKKLKESHQSHYEQFGFMTGEFKLREEGKEAFESGQIEMVSMRDHTITRFRRWNQLRRYIMMIYHLEDGTCIHTSLISMPEVVFSHLQFGYVITPEKHKLAADSINLHLVDIGEDKHFPTQFFYSFR</sequence>
<evidence type="ECO:0000313" key="2">
    <source>
        <dbReference type="Proteomes" id="UP000887574"/>
    </source>
</evidence>
<keyword evidence="2" id="KW-1185">Reference proteome</keyword>
<feature type="compositionally biased region" description="Basic residues" evidence="1">
    <location>
        <begin position="1"/>
        <end position="10"/>
    </location>
</feature>
<dbReference type="Proteomes" id="UP000887574">
    <property type="component" value="Unplaced"/>
</dbReference>
<evidence type="ECO:0000313" key="3">
    <source>
        <dbReference type="WBParaSite" id="jg21792.1"/>
    </source>
</evidence>
<proteinExistence type="predicted"/>
<feature type="region of interest" description="Disordered" evidence="1">
    <location>
        <begin position="1"/>
        <end position="26"/>
    </location>
</feature>
<accession>A0A915DNA5</accession>
<name>A0A915DNA5_9BILA</name>
<dbReference type="PANTHER" id="PTHR34717">
    <property type="entry name" value="EG:BACR7A4.20 PROTEIN"/>
    <property type="match status" value="1"/>
</dbReference>
<organism evidence="2 3">
    <name type="scientific">Ditylenchus dipsaci</name>
    <dbReference type="NCBI Taxonomy" id="166011"/>
    <lineage>
        <taxon>Eukaryota</taxon>
        <taxon>Metazoa</taxon>
        <taxon>Ecdysozoa</taxon>
        <taxon>Nematoda</taxon>
        <taxon>Chromadorea</taxon>
        <taxon>Rhabditida</taxon>
        <taxon>Tylenchina</taxon>
        <taxon>Tylenchomorpha</taxon>
        <taxon>Sphaerularioidea</taxon>
        <taxon>Anguinidae</taxon>
        <taxon>Anguininae</taxon>
        <taxon>Ditylenchus</taxon>
    </lineage>
</organism>
<dbReference type="PANTHER" id="PTHR34717:SF1">
    <property type="entry name" value="EG:BACR7A4.20 PROTEIN"/>
    <property type="match status" value="1"/>
</dbReference>
<dbReference type="AlphaFoldDB" id="A0A915DNA5"/>
<evidence type="ECO:0000256" key="1">
    <source>
        <dbReference type="SAM" id="MobiDB-lite"/>
    </source>
</evidence>
<protein>
    <submittedName>
        <fullName evidence="3">Uncharacterized protein</fullName>
    </submittedName>
</protein>
<feature type="compositionally biased region" description="Polar residues" evidence="1">
    <location>
        <begin position="14"/>
        <end position="26"/>
    </location>
</feature>
<reference evidence="3" key="1">
    <citation type="submission" date="2022-11" db="UniProtKB">
        <authorList>
            <consortium name="WormBaseParasite"/>
        </authorList>
    </citation>
    <scope>IDENTIFICATION</scope>
</reference>
<dbReference type="WBParaSite" id="jg21792.1">
    <property type="protein sequence ID" value="jg21792.1"/>
    <property type="gene ID" value="jg21792"/>
</dbReference>